<dbReference type="CTD" id="108711731"/>
<evidence type="ECO:0000313" key="7">
    <source>
        <dbReference type="Proteomes" id="UP000186698"/>
    </source>
</evidence>
<feature type="region of interest" description="Disordered" evidence="5">
    <location>
        <begin position="206"/>
        <end position="249"/>
    </location>
</feature>
<sequence length="419" mass="46363">MESSSGLINPLTSTALLVMATSSNGALGVSQQPPLYTVPMSIDKPPQISYLSQGYPFLYPSQEHLNSACPPQLLSLHSQYGHPRLERAGLGVLGYGALHPFGAFHLAEGAERLQAGYLNPKRLKGESDPSQIRYVPMDTGMESQHIQGASGVTSTSHRGSPKPRTSSSKRDKKSAVLLPLQCPLCQKFLQKEELSQHLQQEMDHLTQRALSESDSSSEATQNLTQSPKQAEDLASESPLTSSEDGQKLDRQQIYQQIKWNREERLGARAGRCKKVRVINGEIEGSPTARNGDASDGNHWEEEIRRSEKPLSTDPEYRGSPASSYPTQSEESDIDEGSSCTTSNEKCLKTMRDKIQELTEKLKNTHTCHICLDSYNIPVASIQCWHIHCEGCWLRALGTKKLCPQCNTITSPCDLRRVYL</sequence>
<dbReference type="PANTHER" id="PTHR13459:SF4">
    <property type="entry name" value="RING-TYPE DOMAIN-CONTAINING PROTEIN"/>
    <property type="match status" value="1"/>
</dbReference>
<evidence type="ECO:0000313" key="8">
    <source>
        <dbReference type="RefSeq" id="XP_018109220.1"/>
    </source>
</evidence>
<dbReference type="AGR" id="Xenbase:XB-GENE-22041737"/>
<proteinExistence type="predicted"/>
<dbReference type="GO" id="GO:0061630">
    <property type="term" value="F:ubiquitin protein ligase activity"/>
    <property type="evidence" value="ECO:0000318"/>
    <property type="project" value="GO_Central"/>
</dbReference>
<dbReference type="PaxDb" id="8355-A0A1L8H348"/>
<evidence type="ECO:0000313" key="9">
    <source>
        <dbReference type="RefSeq" id="XP_018109222.1"/>
    </source>
</evidence>
<evidence type="ECO:0000313" key="10">
    <source>
        <dbReference type="Xenbase" id="XB-GENE-22041737"/>
    </source>
</evidence>
<dbReference type="InterPro" id="IPR013083">
    <property type="entry name" value="Znf_RING/FYVE/PHD"/>
</dbReference>
<evidence type="ECO:0000256" key="1">
    <source>
        <dbReference type="ARBA" id="ARBA00022723"/>
    </source>
</evidence>
<dbReference type="AlphaFoldDB" id="A0A1L8H348"/>
<feature type="region of interest" description="Disordered" evidence="5">
    <location>
        <begin position="142"/>
        <end position="174"/>
    </location>
</feature>
<dbReference type="RefSeq" id="XP_018109222.1">
    <property type="nucleotide sequence ID" value="XM_018253733.2"/>
</dbReference>
<keyword evidence="3" id="KW-0862">Zinc</keyword>
<keyword evidence="2 4" id="KW-0863">Zinc-finger</keyword>
<protein>
    <submittedName>
        <fullName evidence="8 9">E3 ubiquitin-protein ligase Rnf220 isoform X1</fullName>
    </submittedName>
</protein>
<reference evidence="8 9" key="1">
    <citation type="submission" date="2022-04" db="UniProtKB">
        <authorList>
            <consortium name="RefSeq"/>
        </authorList>
    </citation>
    <scope>IDENTIFICATION</scope>
    <source>
        <strain evidence="8 9">J_2021</strain>
        <tissue evidence="8 9">Erythrocytes</tissue>
    </source>
</reference>
<dbReference type="OrthoDB" id="6270329at2759"/>
<organism evidence="9">
    <name type="scientific">Xenopus laevis</name>
    <name type="common">African clawed frog</name>
    <dbReference type="NCBI Taxonomy" id="8355"/>
    <lineage>
        <taxon>Eukaryota</taxon>
        <taxon>Metazoa</taxon>
        <taxon>Chordata</taxon>
        <taxon>Craniata</taxon>
        <taxon>Vertebrata</taxon>
        <taxon>Euteleostomi</taxon>
        <taxon>Amphibia</taxon>
        <taxon>Batrachia</taxon>
        <taxon>Anura</taxon>
        <taxon>Pipoidea</taxon>
        <taxon>Pipidae</taxon>
        <taxon>Xenopodinae</taxon>
        <taxon>Xenopus</taxon>
        <taxon>Xenopus</taxon>
    </lineage>
</organism>
<dbReference type="RefSeq" id="XP_018109220.1">
    <property type="nucleotide sequence ID" value="XM_018253731.2"/>
</dbReference>
<dbReference type="KEGG" id="xla:108711731"/>
<feature type="compositionally biased region" description="Basic and acidic residues" evidence="5">
    <location>
        <begin position="295"/>
        <end position="316"/>
    </location>
</feature>
<dbReference type="InterPro" id="IPR031824">
    <property type="entry name" value="RNF220_mid"/>
</dbReference>
<keyword evidence="7" id="KW-1185">Reference proteome</keyword>
<evidence type="ECO:0000256" key="5">
    <source>
        <dbReference type="SAM" id="MobiDB-lite"/>
    </source>
</evidence>
<feature type="domain" description="RING-type" evidence="6">
    <location>
        <begin position="367"/>
        <end position="406"/>
    </location>
</feature>
<name>A0A1L8H348_XENLA</name>
<dbReference type="GO" id="GO:0008270">
    <property type="term" value="F:zinc ion binding"/>
    <property type="evidence" value="ECO:0007669"/>
    <property type="project" value="UniProtKB-KW"/>
</dbReference>
<dbReference type="Bgee" id="108711731">
    <property type="expression patterns" value="Expressed in neurula embryo and 1 other cell type or tissue"/>
</dbReference>
<dbReference type="OMA" id="NTHTCHI"/>
<evidence type="ECO:0000256" key="3">
    <source>
        <dbReference type="ARBA" id="ARBA00022833"/>
    </source>
</evidence>
<feature type="region of interest" description="Disordered" evidence="5">
    <location>
        <begin position="283"/>
        <end position="341"/>
    </location>
</feature>
<dbReference type="InterPro" id="IPR001841">
    <property type="entry name" value="Znf_RING"/>
</dbReference>
<dbReference type="GeneID" id="108711731"/>
<dbReference type="Xenbase" id="XB-GENE-22041737">
    <property type="gene designation" value="XB22041735.L"/>
</dbReference>
<dbReference type="Gene3D" id="3.30.40.10">
    <property type="entry name" value="Zinc/RING finger domain, C3HC4 (zinc finger)"/>
    <property type="match status" value="1"/>
</dbReference>
<evidence type="ECO:0000256" key="4">
    <source>
        <dbReference type="PROSITE-ProRule" id="PRU00175"/>
    </source>
</evidence>
<dbReference type="GO" id="GO:0016567">
    <property type="term" value="P:protein ubiquitination"/>
    <property type="evidence" value="ECO:0000318"/>
    <property type="project" value="GO_Central"/>
</dbReference>
<feature type="compositionally biased region" description="Polar residues" evidence="5">
    <location>
        <begin position="208"/>
        <end position="228"/>
    </location>
</feature>
<evidence type="ECO:0000256" key="2">
    <source>
        <dbReference type="ARBA" id="ARBA00022771"/>
    </source>
</evidence>
<dbReference type="SUPFAM" id="SSF57850">
    <property type="entry name" value="RING/U-box"/>
    <property type="match status" value="1"/>
</dbReference>
<accession>A0A1L8H348</accession>
<dbReference type="Proteomes" id="UP000186698">
    <property type="component" value="Chromosome 3L"/>
</dbReference>
<dbReference type="PROSITE" id="PS50089">
    <property type="entry name" value="ZF_RING_2"/>
    <property type="match status" value="1"/>
</dbReference>
<keyword evidence="1" id="KW-0479">Metal-binding</keyword>
<dbReference type="InterPro" id="IPR052443">
    <property type="entry name" value="E3_ubiq-ligase_RNF220-like"/>
</dbReference>
<gene>
    <name evidence="8 9 10" type="primary">XB22041735.L</name>
</gene>
<feature type="compositionally biased region" description="Polar residues" evidence="5">
    <location>
        <begin position="142"/>
        <end position="166"/>
    </location>
</feature>
<dbReference type="Pfam" id="PF13923">
    <property type="entry name" value="zf-C3HC4_2"/>
    <property type="match status" value="1"/>
</dbReference>
<dbReference type="PANTHER" id="PTHR13459">
    <property type="entry name" value="E3 UBIQUITIN-PROTEIN LIGASE RNF220 ISOFORM X1"/>
    <property type="match status" value="1"/>
</dbReference>
<evidence type="ECO:0000259" key="6">
    <source>
        <dbReference type="PROSITE" id="PS50089"/>
    </source>
</evidence>
<dbReference type="Pfam" id="PF15926">
    <property type="entry name" value="RNF220"/>
    <property type="match status" value="1"/>
</dbReference>